<dbReference type="AlphaFoldDB" id="A0A9X0CK84"/>
<dbReference type="OrthoDB" id="6090599at2759"/>
<dbReference type="PANTHER" id="PTHR11311:SF15">
    <property type="entry name" value="SPONDIN-2"/>
    <property type="match status" value="1"/>
</dbReference>
<dbReference type="InterPro" id="IPR009465">
    <property type="entry name" value="Spondin_N"/>
</dbReference>
<sequence>MEIMVKDKYSLVSIITMIAPSPDWFVGIDSVNLCGSNGWEQSVERSLPAWDGGSDTGLGFESGNEMTMPHDLVKLLTGANAQAAYGKITITMMKEDDNDKNSGSHRPSAGIYTLLSVAFVTILRFLY</sequence>
<reference evidence="2" key="1">
    <citation type="submission" date="2023-01" db="EMBL/GenBank/DDBJ databases">
        <title>Genome assembly of the deep-sea coral Lophelia pertusa.</title>
        <authorList>
            <person name="Herrera S."/>
            <person name="Cordes E."/>
        </authorList>
    </citation>
    <scope>NUCLEOTIDE SEQUENCE</scope>
    <source>
        <strain evidence="2">USNM1676648</strain>
        <tissue evidence="2">Polyp</tissue>
    </source>
</reference>
<dbReference type="NCBIfam" id="NF038123">
    <property type="entry name" value="NF038123_dom"/>
    <property type="match status" value="1"/>
</dbReference>
<accession>A0A9X0CK84</accession>
<evidence type="ECO:0000313" key="3">
    <source>
        <dbReference type="Proteomes" id="UP001163046"/>
    </source>
</evidence>
<dbReference type="GO" id="GO:0031012">
    <property type="term" value="C:extracellular matrix"/>
    <property type="evidence" value="ECO:0007669"/>
    <property type="project" value="TreeGrafter"/>
</dbReference>
<feature type="domain" description="Spondin" evidence="1">
    <location>
        <begin position="1"/>
        <end position="84"/>
    </location>
</feature>
<dbReference type="Pfam" id="PF06468">
    <property type="entry name" value="Spond_N"/>
    <property type="match status" value="1"/>
</dbReference>
<dbReference type="InterPro" id="IPR038678">
    <property type="entry name" value="Spondin_N_sf"/>
</dbReference>
<evidence type="ECO:0000259" key="1">
    <source>
        <dbReference type="PROSITE" id="PS51020"/>
    </source>
</evidence>
<evidence type="ECO:0000313" key="2">
    <source>
        <dbReference type="EMBL" id="KAJ7352969.1"/>
    </source>
</evidence>
<proteinExistence type="predicted"/>
<protein>
    <submittedName>
        <fullName evidence="2">Spondin-2</fullName>
    </submittedName>
</protein>
<organism evidence="2 3">
    <name type="scientific">Desmophyllum pertusum</name>
    <dbReference type="NCBI Taxonomy" id="174260"/>
    <lineage>
        <taxon>Eukaryota</taxon>
        <taxon>Metazoa</taxon>
        <taxon>Cnidaria</taxon>
        <taxon>Anthozoa</taxon>
        <taxon>Hexacorallia</taxon>
        <taxon>Scleractinia</taxon>
        <taxon>Caryophylliina</taxon>
        <taxon>Caryophylliidae</taxon>
        <taxon>Desmophyllum</taxon>
    </lineage>
</organism>
<dbReference type="GO" id="GO:0007155">
    <property type="term" value="P:cell adhesion"/>
    <property type="evidence" value="ECO:0007669"/>
    <property type="project" value="TreeGrafter"/>
</dbReference>
<dbReference type="EMBL" id="MU827343">
    <property type="protein sequence ID" value="KAJ7352969.1"/>
    <property type="molecule type" value="Genomic_DNA"/>
</dbReference>
<dbReference type="Gene3D" id="2.60.40.2130">
    <property type="entry name" value="F-spondin domain"/>
    <property type="match status" value="1"/>
</dbReference>
<keyword evidence="3" id="KW-1185">Reference proteome</keyword>
<name>A0A9X0CK84_9CNID</name>
<dbReference type="PANTHER" id="PTHR11311">
    <property type="entry name" value="SPONDIN"/>
    <property type="match status" value="1"/>
</dbReference>
<dbReference type="Proteomes" id="UP001163046">
    <property type="component" value="Unassembled WGS sequence"/>
</dbReference>
<dbReference type="InterPro" id="IPR051418">
    <property type="entry name" value="Spondin/Thrombospondin_T1"/>
</dbReference>
<dbReference type="PROSITE" id="PS51020">
    <property type="entry name" value="SPONDIN"/>
    <property type="match status" value="1"/>
</dbReference>
<gene>
    <name evidence="2" type="primary">SPON2</name>
    <name evidence="2" type="ORF">OS493_032908</name>
</gene>
<comment type="caution">
    <text evidence="2">The sequence shown here is derived from an EMBL/GenBank/DDBJ whole genome shotgun (WGS) entry which is preliminary data.</text>
</comment>